<evidence type="ECO:0000313" key="3">
    <source>
        <dbReference type="Proteomes" id="UP000024635"/>
    </source>
</evidence>
<gene>
    <name evidence="2" type="primary">Acey_s0139.g2104</name>
    <name evidence="2" type="ORF">Y032_0139g2104</name>
</gene>
<dbReference type="Proteomes" id="UP000024635">
    <property type="component" value="Unassembled WGS sequence"/>
</dbReference>
<organism evidence="2 3">
    <name type="scientific">Ancylostoma ceylanicum</name>
    <dbReference type="NCBI Taxonomy" id="53326"/>
    <lineage>
        <taxon>Eukaryota</taxon>
        <taxon>Metazoa</taxon>
        <taxon>Ecdysozoa</taxon>
        <taxon>Nematoda</taxon>
        <taxon>Chromadorea</taxon>
        <taxon>Rhabditida</taxon>
        <taxon>Rhabditina</taxon>
        <taxon>Rhabditomorpha</taxon>
        <taxon>Strongyloidea</taxon>
        <taxon>Ancylostomatidae</taxon>
        <taxon>Ancylostomatinae</taxon>
        <taxon>Ancylostoma</taxon>
    </lineage>
</organism>
<dbReference type="EMBL" id="JARK01001475">
    <property type="protein sequence ID" value="EYB97574.1"/>
    <property type="molecule type" value="Genomic_DNA"/>
</dbReference>
<dbReference type="OrthoDB" id="10006218at2759"/>
<protein>
    <submittedName>
        <fullName evidence="2">Uncharacterized protein</fullName>
    </submittedName>
</protein>
<accession>A0A016T4T1</accession>
<dbReference type="AlphaFoldDB" id="A0A016T4T1"/>
<evidence type="ECO:0000313" key="2">
    <source>
        <dbReference type="EMBL" id="EYB97574.1"/>
    </source>
</evidence>
<evidence type="ECO:0000256" key="1">
    <source>
        <dbReference type="SAM" id="MobiDB-lite"/>
    </source>
</evidence>
<reference evidence="3" key="1">
    <citation type="journal article" date="2015" name="Nat. Genet.">
        <title>The genome and transcriptome of the zoonotic hookworm Ancylostoma ceylanicum identify infection-specific gene families.</title>
        <authorList>
            <person name="Schwarz E.M."/>
            <person name="Hu Y."/>
            <person name="Antoshechkin I."/>
            <person name="Miller M.M."/>
            <person name="Sternberg P.W."/>
            <person name="Aroian R.V."/>
        </authorList>
    </citation>
    <scope>NUCLEOTIDE SEQUENCE</scope>
    <source>
        <strain evidence="3">HY135</strain>
    </source>
</reference>
<name>A0A016T4T1_9BILA</name>
<sequence length="184" mass="20666">MTQLRIVVVSLLLLAAVAVLYLGGLKSVKLEPIYNNIAELNRVVKNLTQIEEISNAWMRDYYTKQALERVTQLHNIGDSSGFQILYNVIVPESLCAIGEYVVFERVEPAARARRVPLVTAVRGFRSAVRTPFLRIRQVSVFSGYLEQAGKKQKKNTKHEKTGSTAHAPQALRARKLSTDCAQRL</sequence>
<keyword evidence="3" id="KW-1185">Reference proteome</keyword>
<comment type="caution">
    <text evidence="2">The sequence shown here is derived from an EMBL/GenBank/DDBJ whole genome shotgun (WGS) entry which is preliminary data.</text>
</comment>
<feature type="region of interest" description="Disordered" evidence="1">
    <location>
        <begin position="149"/>
        <end position="169"/>
    </location>
</feature>
<proteinExistence type="predicted"/>